<feature type="transmembrane region" description="Helical" evidence="1">
    <location>
        <begin position="225"/>
        <end position="242"/>
    </location>
</feature>
<feature type="transmembrane region" description="Helical" evidence="1">
    <location>
        <begin position="80"/>
        <end position="98"/>
    </location>
</feature>
<feature type="transmembrane region" description="Helical" evidence="1">
    <location>
        <begin position="152"/>
        <end position="176"/>
    </location>
</feature>
<gene>
    <name evidence="2" type="ORF">SAMN05414137_14915</name>
</gene>
<dbReference type="OrthoDB" id="3872169at2"/>
<sequence length="299" mass="31375">MEPTARPLSPVVRYTMVVPLTLGAAYAALLLTLASSHTDVLFAWTMSPVSATLVGAGYAGSCAMLWLCAARARTWTRARVTVLSSSLFMLLMLTAILLDRGTLHLKGGEIFAVLAAFGWFGVHLVAPLIGTVGLGVQLLGARGDTPDRPEPLPWWIALPTFSSGLFLTVVGLLLLAAPAWPARHWPWAVTQLDVRVIAAFALVFGLAMLGTVAERELRRVRHGMVALVVTGTLGIVGLIRYADQVRWASVGAWGVVAVLMLLLGMGLAGLGLSTILPEALPRGTSSRAPGASAGAGNPA</sequence>
<keyword evidence="1" id="KW-1133">Transmembrane helix</keyword>
<feature type="transmembrane region" description="Helical" evidence="1">
    <location>
        <begin position="196"/>
        <end position="213"/>
    </location>
</feature>
<proteinExistence type="predicted"/>
<dbReference type="eggNOG" id="ENOG50333QQ">
    <property type="taxonomic scope" value="Bacteria"/>
</dbReference>
<evidence type="ECO:0000313" key="2">
    <source>
        <dbReference type="EMBL" id="SEM73205.1"/>
    </source>
</evidence>
<protein>
    <submittedName>
        <fullName evidence="2">Uncharacterized protein</fullName>
    </submittedName>
</protein>
<feature type="transmembrane region" description="Helical" evidence="1">
    <location>
        <begin position="41"/>
        <end position="68"/>
    </location>
</feature>
<feature type="transmembrane region" description="Helical" evidence="1">
    <location>
        <begin position="248"/>
        <end position="272"/>
    </location>
</feature>
<evidence type="ECO:0000313" key="3">
    <source>
        <dbReference type="Proteomes" id="UP000183015"/>
    </source>
</evidence>
<keyword evidence="3" id="KW-1185">Reference proteome</keyword>
<dbReference type="AlphaFoldDB" id="A0A1H8AR75"/>
<keyword evidence="1" id="KW-0472">Membrane</keyword>
<evidence type="ECO:0000256" key="1">
    <source>
        <dbReference type="SAM" id="Phobius"/>
    </source>
</evidence>
<feature type="transmembrane region" description="Helical" evidence="1">
    <location>
        <begin position="110"/>
        <end position="140"/>
    </location>
</feature>
<feature type="transmembrane region" description="Helical" evidence="1">
    <location>
        <begin position="12"/>
        <end position="35"/>
    </location>
</feature>
<keyword evidence="1" id="KW-0812">Transmembrane</keyword>
<accession>A0A1H8AR75</accession>
<reference evidence="3" key="1">
    <citation type="submission" date="2016-10" db="EMBL/GenBank/DDBJ databases">
        <authorList>
            <person name="Varghese N."/>
        </authorList>
    </citation>
    <scope>NUCLEOTIDE SEQUENCE [LARGE SCALE GENOMIC DNA]</scope>
    <source>
        <strain evidence="3">DSM 45096 / BCRC 16803 / CGMCC 4.1857 / CIP 109030 / JCM 12277 / KCTC 19219 / NBRC 100920 / 33214</strain>
    </source>
</reference>
<dbReference type="RefSeq" id="WP_042455307.1">
    <property type="nucleotide sequence ID" value="NZ_BBPN01000037.1"/>
</dbReference>
<organism evidence="2 3">
    <name type="scientific">Streptacidiphilus jiangxiensis</name>
    <dbReference type="NCBI Taxonomy" id="235985"/>
    <lineage>
        <taxon>Bacteria</taxon>
        <taxon>Bacillati</taxon>
        <taxon>Actinomycetota</taxon>
        <taxon>Actinomycetes</taxon>
        <taxon>Kitasatosporales</taxon>
        <taxon>Streptomycetaceae</taxon>
        <taxon>Streptacidiphilus</taxon>
    </lineage>
</organism>
<name>A0A1H8AR75_STRJI</name>
<dbReference type="Proteomes" id="UP000183015">
    <property type="component" value="Unassembled WGS sequence"/>
</dbReference>
<dbReference type="EMBL" id="FOAZ01000049">
    <property type="protein sequence ID" value="SEM73205.1"/>
    <property type="molecule type" value="Genomic_DNA"/>
</dbReference>
<dbReference type="STRING" id="235985.SAMN05414137_14915"/>